<organism evidence="1 2">
    <name type="scientific">Mycena metata</name>
    <dbReference type="NCBI Taxonomy" id="1033252"/>
    <lineage>
        <taxon>Eukaryota</taxon>
        <taxon>Fungi</taxon>
        <taxon>Dikarya</taxon>
        <taxon>Basidiomycota</taxon>
        <taxon>Agaricomycotina</taxon>
        <taxon>Agaricomycetes</taxon>
        <taxon>Agaricomycetidae</taxon>
        <taxon>Agaricales</taxon>
        <taxon>Marasmiineae</taxon>
        <taxon>Mycenaceae</taxon>
        <taxon>Mycena</taxon>
    </lineage>
</organism>
<dbReference type="AlphaFoldDB" id="A0AAD7NUA7"/>
<accession>A0AAD7NUA7</accession>
<keyword evidence="2" id="KW-1185">Reference proteome</keyword>
<evidence type="ECO:0000313" key="2">
    <source>
        <dbReference type="Proteomes" id="UP001215598"/>
    </source>
</evidence>
<evidence type="ECO:0000313" key="1">
    <source>
        <dbReference type="EMBL" id="KAJ7776280.1"/>
    </source>
</evidence>
<dbReference type="EMBL" id="JARKIB010000009">
    <property type="protein sequence ID" value="KAJ7776280.1"/>
    <property type="molecule type" value="Genomic_DNA"/>
</dbReference>
<comment type="caution">
    <text evidence="1">The sequence shown here is derived from an EMBL/GenBank/DDBJ whole genome shotgun (WGS) entry which is preliminary data.</text>
</comment>
<reference evidence="1" key="1">
    <citation type="submission" date="2023-03" db="EMBL/GenBank/DDBJ databases">
        <title>Massive genome expansion in bonnet fungi (Mycena s.s.) driven by repeated elements and novel gene families across ecological guilds.</title>
        <authorList>
            <consortium name="Lawrence Berkeley National Laboratory"/>
            <person name="Harder C.B."/>
            <person name="Miyauchi S."/>
            <person name="Viragh M."/>
            <person name="Kuo A."/>
            <person name="Thoen E."/>
            <person name="Andreopoulos B."/>
            <person name="Lu D."/>
            <person name="Skrede I."/>
            <person name="Drula E."/>
            <person name="Henrissat B."/>
            <person name="Morin E."/>
            <person name="Kohler A."/>
            <person name="Barry K."/>
            <person name="LaButti K."/>
            <person name="Morin E."/>
            <person name="Salamov A."/>
            <person name="Lipzen A."/>
            <person name="Mereny Z."/>
            <person name="Hegedus B."/>
            <person name="Baldrian P."/>
            <person name="Stursova M."/>
            <person name="Weitz H."/>
            <person name="Taylor A."/>
            <person name="Grigoriev I.V."/>
            <person name="Nagy L.G."/>
            <person name="Martin F."/>
            <person name="Kauserud H."/>
        </authorList>
    </citation>
    <scope>NUCLEOTIDE SEQUENCE</scope>
    <source>
        <strain evidence="1">CBHHK182m</strain>
    </source>
</reference>
<gene>
    <name evidence="1" type="ORF">B0H16DRAFT_1449712</name>
</gene>
<dbReference type="Proteomes" id="UP001215598">
    <property type="component" value="Unassembled WGS sequence"/>
</dbReference>
<protein>
    <submittedName>
        <fullName evidence="1">Uncharacterized protein</fullName>
    </submittedName>
</protein>
<name>A0AAD7NUA7_9AGAR</name>
<sequence length="143" mass="15841">MTITGILEAPEICIPNARFYNSLDFTNLNSSDSHPQALRIGTLTPPTTKHRQLRPSVAAALDVLYGFPREHQVQMASPPTALLLSSEERNVSSNGVLPAQVKAKEFLRRFTRFNEIESPPGGTRGLRTNHFQFLTGVKPVESK</sequence>
<proteinExistence type="predicted"/>